<evidence type="ECO:0000313" key="2">
    <source>
        <dbReference type="EMBL" id="OHA66410.1"/>
    </source>
</evidence>
<dbReference type="SUPFAM" id="SSF54523">
    <property type="entry name" value="Pili subunits"/>
    <property type="match status" value="1"/>
</dbReference>
<dbReference type="NCBIfam" id="TIGR02532">
    <property type="entry name" value="IV_pilin_GFxxxE"/>
    <property type="match status" value="1"/>
</dbReference>
<protein>
    <recommendedName>
        <fullName evidence="4">General secretion pathway GspH domain-containing protein</fullName>
    </recommendedName>
</protein>
<dbReference type="EMBL" id="MHTT01000003">
    <property type="protein sequence ID" value="OHA66410.1"/>
    <property type="molecule type" value="Genomic_DNA"/>
</dbReference>
<dbReference type="InterPro" id="IPR012902">
    <property type="entry name" value="N_methyl_site"/>
</dbReference>
<reference evidence="2 3" key="1">
    <citation type="journal article" date="2016" name="Nat. Commun.">
        <title>Thousands of microbial genomes shed light on interconnected biogeochemical processes in an aquifer system.</title>
        <authorList>
            <person name="Anantharaman K."/>
            <person name="Brown C.T."/>
            <person name="Hug L.A."/>
            <person name="Sharon I."/>
            <person name="Castelle C.J."/>
            <person name="Probst A.J."/>
            <person name="Thomas B.C."/>
            <person name="Singh A."/>
            <person name="Wilkins M.J."/>
            <person name="Karaoz U."/>
            <person name="Brodie E.L."/>
            <person name="Williams K.H."/>
            <person name="Hubbard S.S."/>
            <person name="Banfield J.F."/>
        </authorList>
    </citation>
    <scope>NUCLEOTIDE SEQUENCE [LARGE SCALE GENOMIC DNA]</scope>
</reference>
<proteinExistence type="predicted"/>
<keyword evidence="1" id="KW-0472">Membrane</keyword>
<comment type="caution">
    <text evidence="2">The sequence shown here is derived from an EMBL/GenBank/DDBJ whole genome shotgun (WGS) entry which is preliminary data.</text>
</comment>
<feature type="transmembrane region" description="Helical" evidence="1">
    <location>
        <begin position="21"/>
        <end position="42"/>
    </location>
</feature>
<evidence type="ECO:0008006" key="4">
    <source>
        <dbReference type="Google" id="ProtNLM"/>
    </source>
</evidence>
<dbReference type="InterPro" id="IPR045584">
    <property type="entry name" value="Pilin-like"/>
</dbReference>
<gene>
    <name evidence="2" type="ORF">A2672_01255</name>
</gene>
<dbReference type="STRING" id="1802448.A2672_01255"/>
<evidence type="ECO:0000313" key="3">
    <source>
        <dbReference type="Proteomes" id="UP000178065"/>
    </source>
</evidence>
<organism evidence="2 3">
    <name type="scientific">Candidatus Wildermuthbacteria bacterium RIFCSPHIGHO2_01_FULL_49_22b</name>
    <dbReference type="NCBI Taxonomy" id="1802448"/>
    <lineage>
        <taxon>Bacteria</taxon>
        <taxon>Candidatus Wildermuthiibacteriota</taxon>
    </lineage>
</organism>
<keyword evidence="1" id="KW-0812">Transmembrane</keyword>
<dbReference type="PROSITE" id="PS00409">
    <property type="entry name" value="PROKAR_NTER_METHYL"/>
    <property type="match status" value="1"/>
</dbReference>
<dbReference type="Proteomes" id="UP000178065">
    <property type="component" value="Unassembled WGS sequence"/>
</dbReference>
<name>A0A1G2R0R0_9BACT</name>
<sequence>MSRRTYFKNTTKFAIQRFGAGFTLLEILVVMGIIAIFLTMSIPQLRSFQSSSRLENVGREAVSALRLAQNKTLASEGASQYGVYFDTASSPNRYILFEGESYAARDPAKDEAAELPQTIEISAISLGGESEAVFSRLTGDPEAVGTVVFRQVADPASTKTVTILASGAIQEGTAPVPSDAGRVTDSRHVHVPYVGRNIDTATESVRLVFPDTTFSFAISDNMRDGQIFWEGDVVSQGETQHLKIHTHLLNDVAQGTLFSVHRSRDLNSKPLEIELSGDVTGNLISYDAAGITTQGTSIYAGTPELQ</sequence>
<accession>A0A1G2R0R0</accession>
<dbReference type="AlphaFoldDB" id="A0A1G2R0R0"/>
<keyword evidence="1" id="KW-1133">Transmembrane helix</keyword>
<evidence type="ECO:0000256" key="1">
    <source>
        <dbReference type="SAM" id="Phobius"/>
    </source>
</evidence>
<dbReference type="Gene3D" id="3.30.700.10">
    <property type="entry name" value="Glycoprotein, Type 4 Pilin"/>
    <property type="match status" value="1"/>
</dbReference>